<organism evidence="2 3">
    <name type="scientific">Lentinula detonsa</name>
    <dbReference type="NCBI Taxonomy" id="2804962"/>
    <lineage>
        <taxon>Eukaryota</taxon>
        <taxon>Fungi</taxon>
        <taxon>Dikarya</taxon>
        <taxon>Basidiomycota</taxon>
        <taxon>Agaricomycotina</taxon>
        <taxon>Agaricomycetes</taxon>
        <taxon>Agaricomycetidae</taxon>
        <taxon>Agaricales</taxon>
        <taxon>Marasmiineae</taxon>
        <taxon>Omphalotaceae</taxon>
        <taxon>Lentinula</taxon>
    </lineage>
</organism>
<dbReference type="Proteomes" id="UP001142393">
    <property type="component" value="Unassembled WGS sequence"/>
</dbReference>
<keyword evidence="1" id="KW-0732">Signal</keyword>
<keyword evidence="3" id="KW-1185">Reference proteome</keyword>
<proteinExistence type="predicted"/>
<dbReference type="AlphaFoldDB" id="A0A9W8P2B0"/>
<comment type="caution">
    <text evidence="2">The sequence shown here is derived from an EMBL/GenBank/DDBJ whole genome shotgun (WGS) entry which is preliminary data.</text>
</comment>
<feature type="chain" id="PRO_5040906179" evidence="1">
    <location>
        <begin position="21"/>
        <end position="113"/>
    </location>
</feature>
<evidence type="ECO:0000313" key="3">
    <source>
        <dbReference type="Proteomes" id="UP001142393"/>
    </source>
</evidence>
<accession>A0A9W8P2B0</accession>
<protein>
    <submittedName>
        <fullName evidence="2">Uncharacterized protein</fullName>
    </submittedName>
</protein>
<name>A0A9W8P2B0_9AGAR</name>
<evidence type="ECO:0000256" key="1">
    <source>
        <dbReference type="SAM" id="SignalP"/>
    </source>
</evidence>
<dbReference type="EMBL" id="JANVFU010000005">
    <property type="protein sequence ID" value="KAJ3745291.1"/>
    <property type="molecule type" value="Genomic_DNA"/>
</dbReference>
<gene>
    <name evidence="2" type="ORF">DFH05DRAFT_1001875</name>
</gene>
<feature type="signal peptide" evidence="1">
    <location>
        <begin position="1"/>
        <end position="20"/>
    </location>
</feature>
<reference evidence="2 3" key="1">
    <citation type="journal article" date="2023" name="Proc. Natl. Acad. Sci. U.S.A.">
        <title>A global phylogenomic analysis of the shiitake genus Lentinula.</title>
        <authorList>
            <person name="Sierra-Patev S."/>
            <person name="Min B."/>
            <person name="Naranjo-Ortiz M."/>
            <person name="Looney B."/>
            <person name="Konkel Z."/>
            <person name="Slot J.C."/>
            <person name="Sakamoto Y."/>
            <person name="Steenwyk J.L."/>
            <person name="Rokas A."/>
            <person name="Carro J."/>
            <person name="Camarero S."/>
            <person name="Ferreira P."/>
            <person name="Molpeceres G."/>
            <person name="Ruiz-Duenas F.J."/>
            <person name="Serrano A."/>
            <person name="Henrissat B."/>
            <person name="Drula E."/>
            <person name="Hughes K.W."/>
            <person name="Mata J.L."/>
            <person name="Ishikawa N.K."/>
            <person name="Vargas-Isla R."/>
            <person name="Ushijima S."/>
            <person name="Smith C.A."/>
            <person name="Donoghue J."/>
            <person name="Ahrendt S."/>
            <person name="Andreopoulos W."/>
            <person name="He G."/>
            <person name="LaButti K."/>
            <person name="Lipzen A."/>
            <person name="Ng V."/>
            <person name="Riley R."/>
            <person name="Sandor L."/>
            <person name="Barry K."/>
            <person name="Martinez A.T."/>
            <person name="Xiao Y."/>
            <person name="Gibbons J.G."/>
            <person name="Terashima K."/>
            <person name="Grigoriev I.V."/>
            <person name="Hibbett D."/>
        </authorList>
    </citation>
    <scope>NUCLEOTIDE SEQUENCE [LARGE SCALE GENOMIC DNA]</scope>
    <source>
        <strain evidence="2 3">TFB7810</strain>
    </source>
</reference>
<evidence type="ECO:0000313" key="2">
    <source>
        <dbReference type="EMBL" id="KAJ3745291.1"/>
    </source>
</evidence>
<sequence>MMLQCRCTVAVLGLFIFCGGFPSRGPSGSNIPDTLLRIPQQSHNVFSSLTNMTWNQAQDKDRHDKDHNDCFNNMNAHCSMSTCYSIEQQDYPRSLHTYTYSALQSRRSSMYNS</sequence>